<dbReference type="OrthoDB" id="261247at2759"/>
<protein>
    <submittedName>
        <fullName evidence="2">Uncharacterized protein</fullName>
    </submittedName>
</protein>
<organism evidence="2 3">
    <name type="scientific">Leishmania martiniquensis</name>
    <dbReference type="NCBI Taxonomy" id="1580590"/>
    <lineage>
        <taxon>Eukaryota</taxon>
        <taxon>Discoba</taxon>
        <taxon>Euglenozoa</taxon>
        <taxon>Kinetoplastea</taxon>
        <taxon>Metakinetoplastina</taxon>
        <taxon>Trypanosomatida</taxon>
        <taxon>Trypanosomatidae</taxon>
        <taxon>Leishmaniinae</taxon>
        <taxon>Leishmania</taxon>
    </lineage>
</organism>
<evidence type="ECO:0000313" key="3">
    <source>
        <dbReference type="Proteomes" id="UP000673552"/>
    </source>
</evidence>
<name>A0A836GX97_9TRYP</name>
<sequence>MRRAAVASLTGTKGGTVASCSTAANATLTSRRRTTANASYANAAVAARRRAPSARSPERLVCVGAGVWSPALFRPTAISRIPPQLARFLIASGAAVLQVFVVAYQRESRKLRQEERARGAVGGTQCSTATRSSCAMSAIEAVQVLGLDCDFPDLCTSTQQAEANSMPKASLPLVPGKARTVAQQNFERMFALAVKEEHMFLAGKLSAAYRICVDPAWDQATPNEGEESADTRARGATEPNADERGRSF</sequence>
<reference evidence="3" key="1">
    <citation type="journal article" date="2021" name="Microbiol. Resour. Announc.">
        <title>LGAAP: Leishmaniinae Genome Assembly and Annotation Pipeline.</title>
        <authorList>
            <person name="Almutairi H."/>
            <person name="Urbaniak M.D."/>
            <person name="Bates M.D."/>
            <person name="Jariyapan N."/>
            <person name="Kwakye-Nuako G."/>
            <person name="Thomaz-Soccol V."/>
            <person name="Al-Salem W.S."/>
            <person name="Dillon R.J."/>
            <person name="Bates P.A."/>
            <person name="Gatherer D."/>
        </authorList>
    </citation>
    <scope>NUCLEOTIDE SEQUENCE [LARGE SCALE GENOMIC DNA]</scope>
</reference>
<comment type="caution">
    <text evidence="2">The sequence shown here is derived from an EMBL/GenBank/DDBJ whole genome shotgun (WGS) entry which is preliminary data.</text>
</comment>
<reference evidence="3" key="2">
    <citation type="journal article" date="2021" name="Sci. Data">
        <title>Chromosome-scale genome sequencing, assembly and annotation of six genomes from subfamily Leishmaniinae.</title>
        <authorList>
            <person name="Almutairi H."/>
            <person name="Urbaniak M.D."/>
            <person name="Bates M.D."/>
            <person name="Jariyapan N."/>
            <person name="Kwakye-Nuako G."/>
            <person name="Thomaz Soccol V."/>
            <person name="Al-Salem W.S."/>
            <person name="Dillon R.J."/>
            <person name="Bates P.A."/>
            <person name="Gatherer D."/>
        </authorList>
    </citation>
    <scope>NUCLEOTIDE SEQUENCE [LARGE SCALE GENOMIC DNA]</scope>
</reference>
<dbReference type="AlphaFoldDB" id="A0A836GX97"/>
<dbReference type="RefSeq" id="XP_067174719.1">
    <property type="nucleotide sequence ID" value="XM_067318614.1"/>
</dbReference>
<gene>
    <name evidence="2" type="ORF">LSCM1_00988</name>
</gene>
<dbReference type="GeneID" id="92511126"/>
<evidence type="ECO:0000256" key="1">
    <source>
        <dbReference type="SAM" id="MobiDB-lite"/>
    </source>
</evidence>
<dbReference type="Proteomes" id="UP000673552">
    <property type="component" value="Unassembled WGS sequence"/>
</dbReference>
<accession>A0A836GX97</accession>
<dbReference type="EMBL" id="JAFEUZ010000035">
    <property type="protein sequence ID" value="KAG5466811.1"/>
    <property type="molecule type" value="Genomic_DNA"/>
</dbReference>
<keyword evidence="3" id="KW-1185">Reference proteome</keyword>
<feature type="compositionally biased region" description="Basic and acidic residues" evidence="1">
    <location>
        <begin position="229"/>
        <end position="248"/>
    </location>
</feature>
<feature type="region of interest" description="Disordered" evidence="1">
    <location>
        <begin position="219"/>
        <end position="248"/>
    </location>
</feature>
<proteinExistence type="predicted"/>
<dbReference type="KEGG" id="lmat:92511126"/>
<evidence type="ECO:0000313" key="2">
    <source>
        <dbReference type="EMBL" id="KAG5466811.1"/>
    </source>
</evidence>